<organism evidence="1 2">
    <name type="scientific">Rhabditophanes sp. KR3021</name>
    <dbReference type="NCBI Taxonomy" id="114890"/>
    <lineage>
        <taxon>Eukaryota</taxon>
        <taxon>Metazoa</taxon>
        <taxon>Ecdysozoa</taxon>
        <taxon>Nematoda</taxon>
        <taxon>Chromadorea</taxon>
        <taxon>Rhabditida</taxon>
        <taxon>Tylenchina</taxon>
        <taxon>Panagrolaimomorpha</taxon>
        <taxon>Strongyloidoidea</taxon>
        <taxon>Alloionematidae</taxon>
        <taxon>Rhabditophanes</taxon>
    </lineage>
</organism>
<name>A0AC35U3J5_9BILA</name>
<sequence length="1979" mass="230061">MSARLNGDNHQLNGTSKGKNVINQNAEQSLQCLRVQRDAVHDPSMQAEWSKKKLVWVPSEKEGFVVGSIKEERNDDAVIDILDTGKTITLSKDDYQKMNPPKFDKVEDMAELTCLNEASVLHNLKERYYSDLIYTYSGLFCVVVNPYKRLPIYSETLIDTYKGRKRNLMPPHIFAIADTAYRSMLSEHEDQSILCTGESGAGKTENTKKVIQYLAYVAGAAKHGKGDVISKGELEQQLLQANPILEAFGNSKTVKNDNSSRFGKFIRINFDMSGFISGGNIEFYLLEKSRTCRQAADERSFHVFYQLLKGASSEEKKSLLLMDSDQYRYLNNGYISLPNVDDSFEYQNTVKSMQIMGFQKDEIDSIFKIVSTVLMFGNIEFMQEKKSEQAAIIDDSVAQKVCHLLGIPVQEFTKALLRPRIKVGREFVQKAQSKEQAEFSVEAISKACYEQMFKWLVSRLNKSLDRTRRQGASFIGILDIAGFEIFHINSFEQLCINYTNEKLQQLFNNTMFVLEQEEYQREGIDWKFIDFGLDLQPAIDLIDKHMGILALLDEQCLFPKATDRSLVEKLAHNHEKHSKFLIPEMRAKSDFAIIHYAGRVDYSADQWLMKNMDPLNENVVSLMQNSSDVFVSSIWKDAEFAGMGATEATSNAFGARNRKGMFRTVSQVYKDQLAKLMTTLRNTVPHFVRCIIPNHEKKPGKVSPLLVLEQLRCNGVLEGIRICRQGFPNRIPFQEFRHRYEILAPNIIPKGFMDGKESVRKVIEHLDMDENLYRIGQSKIFFRAGVLAKLEEERDVKLTDLIIRFQAICRGFLAKKRFQMRIQQSNAIRVLQRNGLSWLKLRNWQWWRLFTKVKPLLQVTNKEAELSAKNDELRTVQDKLEKIAAEAEEVKSRHAALSQDRQLLAQQLQQEAEEKAEIEDMNERIKKRANELQVVVDDLNARLEEEDSKFHETMIEKKKMEELVRDMEEQLEEEEQARQKMQLDKDVVDKRFKSNVDQLDQLKDAYEKLLKEKKILDDRSNEISNKLMEEEDKSKAAMKQRSKFESNLQDLEQEIVKEREQRADIEKVKRRIEHELNEHKELVEEKREKLEELNQQLMRREEEIAKLLTKSDEEAANFTHLQKQIRDYELQIEELRDDLESEKEARNKADRSRRDLAEELESLKTECIDAADKTAVSLEIQKKKDEELTHATRSLETQAKHFREKQDEAKFQHQEQIELLRDQLEQVGRLRAQMEKSKMTLESQNKNLSEELATVQQQKQESERKRKALDINNNELQLKYADAESSKHSIMLELQKLQEEYELISKQKEGDDQTASVLERQIASLEIQLHEMNETLQDETRQKLSAQTKIRSLEDAVAASLEKDEELERLKSLHEREVGNLRKELAEARKKAEEVNLQQFEELKKKAQRELEAALKTAADADASRDRTERSKKKLQQELEDVNIELENTRGNLREIEKKQRKFDQQINEERSNFNNAVTDKDQLAQECREKETKILNMNALVDSLRADLEESDRIKKMVQIELDDLVSNKDDYGRNVHELEKAKRQLEAELLHYKSQVEELDEAMQNAEDNRLRQEVNSQALKNDFDRNLAAKEQEGEEKRKLLQKTIRELEDELETERRNKLSNTNQRKKLESQLSEMEMQLEGSNKLKDDYNKQLKKLQSMLRDAQAETEEARQAREENSAILKEAERKLRTLESENQGLSEQYTSIMTIKRNLEAELAELEESINKGAALSPEDKRRYDSKISQLEDELEEEQSNVELVQDKLRKAQMQLEQLTSDISMERSHGQKAESDKQNLERINRELKGKITELEASSQSRARTQIAALETKITFLEEQITSESSERIAISRQHRRLEKKLVEATLAAEDEKRTADQAKETAERSNIKQRQMRRQMDEFEEEISREKTKTRALQRELDDLNEATETLKRDITTLRSSANTRRNNLRRPFSGSRNTLTPAHANSSSDNLQQEDVESIGTDGTF</sequence>
<evidence type="ECO:0000313" key="2">
    <source>
        <dbReference type="WBParaSite" id="RSKR_0000744500.1"/>
    </source>
</evidence>
<reference evidence="2" key="1">
    <citation type="submission" date="2016-11" db="UniProtKB">
        <authorList>
            <consortium name="WormBaseParasite"/>
        </authorList>
    </citation>
    <scope>IDENTIFICATION</scope>
    <source>
        <strain evidence="2">KR3021</strain>
    </source>
</reference>
<accession>A0AC35U3J5</accession>
<dbReference type="WBParaSite" id="RSKR_0000744500.1">
    <property type="protein sequence ID" value="RSKR_0000744500.1"/>
    <property type="gene ID" value="RSKR_0000744500"/>
</dbReference>
<evidence type="ECO:0000313" key="1">
    <source>
        <dbReference type="Proteomes" id="UP000095286"/>
    </source>
</evidence>
<protein>
    <submittedName>
        <fullName evidence="2">Myosin motor domain-containing protein</fullName>
    </submittedName>
</protein>
<proteinExistence type="predicted"/>
<dbReference type="Proteomes" id="UP000095286">
    <property type="component" value="Unplaced"/>
</dbReference>